<name>A0A7E4VXK3_PANRE</name>
<dbReference type="AlphaFoldDB" id="A0A7E4VXK3"/>
<feature type="compositionally biased region" description="Polar residues" evidence="1">
    <location>
        <begin position="225"/>
        <end position="243"/>
    </location>
</feature>
<protein>
    <submittedName>
        <fullName evidence="3">RGS domain-containing protein</fullName>
    </submittedName>
</protein>
<evidence type="ECO:0000313" key="3">
    <source>
        <dbReference type="WBParaSite" id="Pan_g4230.t1"/>
    </source>
</evidence>
<evidence type="ECO:0000313" key="2">
    <source>
        <dbReference type="Proteomes" id="UP000492821"/>
    </source>
</evidence>
<accession>A0A7E4VXK3</accession>
<keyword evidence="2" id="KW-1185">Reference proteome</keyword>
<organism evidence="2 3">
    <name type="scientific">Panagrellus redivivus</name>
    <name type="common">Microworm</name>
    <dbReference type="NCBI Taxonomy" id="6233"/>
    <lineage>
        <taxon>Eukaryota</taxon>
        <taxon>Metazoa</taxon>
        <taxon>Ecdysozoa</taxon>
        <taxon>Nematoda</taxon>
        <taxon>Chromadorea</taxon>
        <taxon>Rhabditida</taxon>
        <taxon>Tylenchina</taxon>
        <taxon>Panagrolaimomorpha</taxon>
        <taxon>Panagrolaimoidea</taxon>
        <taxon>Panagrolaimidae</taxon>
        <taxon>Panagrellus</taxon>
    </lineage>
</organism>
<dbReference type="WBParaSite" id="Pan_g4230.t1">
    <property type="protein sequence ID" value="Pan_g4230.t1"/>
    <property type="gene ID" value="Pan_g4230"/>
</dbReference>
<feature type="region of interest" description="Disordered" evidence="1">
    <location>
        <begin position="1"/>
        <end position="56"/>
    </location>
</feature>
<proteinExistence type="predicted"/>
<reference evidence="2" key="1">
    <citation type="journal article" date="2013" name="Genetics">
        <title>The draft genome and transcriptome of Panagrellus redivivus are shaped by the harsh demands of a free-living lifestyle.</title>
        <authorList>
            <person name="Srinivasan J."/>
            <person name="Dillman A.R."/>
            <person name="Macchietto M.G."/>
            <person name="Heikkinen L."/>
            <person name="Lakso M."/>
            <person name="Fracchia K.M."/>
            <person name="Antoshechkin I."/>
            <person name="Mortazavi A."/>
            <person name="Wong G."/>
            <person name="Sternberg P.W."/>
        </authorList>
    </citation>
    <scope>NUCLEOTIDE SEQUENCE [LARGE SCALE GENOMIC DNA]</scope>
    <source>
        <strain evidence="2">MT8872</strain>
    </source>
</reference>
<sequence>MAPEPVSDNDMNPIENVQPPASPPTPGVKRTVTFAPRPASEAAPKRPRQTPAREISDPTKFGKYAVFKQFLEVLLRNFSNELSRFKTPRDIKFFLADRPVMKPFQDLLMNDNFVTQWILLHNKCDPFPNAANTMETAAREIEFGLENKGSLIQHFADFPAKPQDNDVEDMARCIKEIMVMRNLGQSLYNINQKNYLKGFQSILKRKREKLLLNNSHNLPDVIQSRSSTYENGTSRAESVTVPQRSRAASLVPARDSPDGGSEIMTAIDYFMKENPNIPKADVFREFSYLAREARNRYEKMAEAASGNTY</sequence>
<dbReference type="Proteomes" id="UP000492821">
    <property type="component" value="Unassembled WGS sequence"/>
</dbReference>
<evidence type="ECO:0000256" key="1">
    <source>
        <dbReference type="SAM" id="MobiDB-lite"/>
    </source>
</evidence>
<reference evidence="3" key="2">
    <citation type="submission" date="2020-10" db="UniProtKB">
        <authorList>
            <consortium name="WormBaseParasite"/>
        </authorList>
    </citation>
    <scope>IDENTIFICATION</scope>
</reference>
<feature type="region of interest" description="Disordered" evidence="1">
    <location>
        <begin position="225"/>
        <end position="259"/>
    </location>
</feature>